<dbReference type="Proteomes" id="UP000326302">
    <property type="component" value="Unassembled WGS sequence"/>
</dbReference>
<name>A0A5N5UFN6_9EURY</name>
<evidence type="ECO:0000313" key="11">
    <source>
        <dbReference type="Proteomes" id="UP000326302"/>
    </source>
</evidence>
<comment type="caution">
    <text evidence="9">The sequence shown here is derived from an EMBL/GenBank/DDBJ whole genome shotgun (WGS) entry which is preliminary data.</text>
</comment>
<keyword evidence="1" id="KW-0678">Repressor</keyword>
<evidence type="ECO:0000256" key="1">
    <source>
        <dbReference type="ARBA" id="ARBA00022491"/>
    </source>
</evidence>
<dbReference type="PANTHER" id="PTHR30055">
    <property type="entry name" value="HTH-TYPE TRANSCRIPTIONAL REGULATOR RUTR"/>
    <property type="match status" value="1"/>
</dbReference>
<dbReference type="EMBL" id="QMDY01000004">
    <property type="protein sequence ID" value="KAB7517475.1"/>
    <property type="molecule type" value="Genomic_DNA"/>
</dbReference>
<keyword evidence="12" id="KW-1185">Reference proteome</keyword>
<proteinExistence type="predicted"/>
<dbReference type="InterPro" id="IPR036271">
    <property type="entry name" value="Tet_transcr_reg_TetR-rel_C_sf"/>
</dbReference>
<dbReference type="Proteomes" id="UP000326207">
    <property type="component" value="Unassembled WGS sequence"/>
</dbReference>
<evidence type="ECO:0000313" key="9">
    <source>
        <dbReference type="EMBL" id="KAB7517475.1"/>
    </source>
</evidence>
<dbReference type="EMBL" id="QJOW01000003">
    <property type="protein sequence ID" value="KAB7515114.1"/>
    <property type="molecule type" value="Genomic_DNA"/>
</dbReference>
<evidence type="ECO:0000313" key="8">
    <source>
        <dbReference type="EMBL" id="KAB7516165.1"/>
    </source>
</evidence>
<dbReference type="InterPro" id="IPR001647">
    <property type="entry name" value="HTH_TetR"/>
</dbReference>
<dbReference type="PROSITE" id="PS50977">
    <property type="entry name" value="HTH_TETR_2"/>
    <property type="match status" value="1"/>
</dbReference>
<keyword evidence="4" id="KW-0804">Transcription</keyword>
<dbReference type="RefSeq" id="WP_152120118.1">
    <property type="nucleotide sequence ID" value="NZ_QJOW01000003.1"/>
</dbReference>
<sequence>MSERSETEQEAMAATYAALVDHGYAGLTIQAIADEFPKSKSLLYYHYDDKDAILREFLSYLVEEFRADFDIDGDDDPRETLDSLLDGILPRDIDPDRRAFRVALLELLARAAHDDAYADSLSDLHAAIHDRIAAVIDAGVEAGAFHPVDPDDTAVVLVALASGGMLWGVTTDPSIARRVRAVLDAYLDAELYR</sequence>
<accession>A0A5N5UBX8</accession>
<evidence type="ECO:0000259" key="6">
    <source>
        <dbReference type="PROSITE" id="PS50977"/>
    </source>
</evidence>
<evidence type="ECO:0000313" key="7">
    <source>
        <dbReference type="EMBL" id="KAB7515114.1"/>
    </source>
</evidence>
<dbReference type="InterPro" id="IPR039538">
    <property type="entry name" value="BetI_C"/>
</dbReference>
<evidence type="ECO:0000256" key="3">
    <source>
        <dbReference type="ARBA" id="ARBA00023125"/>
    </source>
</evidence>
<dbReference type="InterPro" id="IPR050109">
    <property type="entry name" value="HTH-type_TetR-like_transc_reg"/>
</dbReference>
<gene>
    <name evidence="8" type="ORF">DM867_03225</name>
    <name evidence="7" type="ORF">DMP03_07630</name>
    <name evidence="9" type="ORF">DP108_07770</name>
</gene>
<dbReference type="InterPro" id="IPR009057">
    <property type="entry name" value="Homeodomain-like_sf"/>
</dbReference>
<dbReference type="GO" id="GO:0003700">
    <property type="term" value="F:DNA-binding transcription factor activity"/>
    <property type="evidence" value="ECO:0007669"/>
    <property type="project" value="TreeGrafter"/>
</dbReference>
<dbReference type="PANTHER" id="PTHR30055:SF234">
    <property type="entry name" value="HTH-TYPE TRANSCRIPTIONAL REGULATOR BETI"/>
    <property type="match status" value="1"/>
</dbReference>
<keyword evidence="3 5" id="KW-0238">DNA-binding</keyword>
<evidence type="ECO:0000313" key="12">
    <source>
        <dbReference type="Proteomes" id="UP000326865"/>
    </source>
</evidence>
<accession>A0A5N5UFN6</accession>
<evidence type="ECO:0000313" key="10">
    <source>
        <dbReference type="Proteomes" id="UP000326207"/>
    </source>
</evidence>
<evidence type="ECO:0000256" key="2">
    <source>
        <dbReference type="ARBA" id="ARBA00023015"/>
    </source>
</evidence>
<dbReference type="AlphaFoldDB" id="A0A5N5UFN6"/>
<dbReference type="OrthoDB" id="135877at2157"/>
<organism evidence="9 10">
    <name type="scientific">Halosegnis rubeus</name>
    <dbReference type="NCBI Taxonomy" id="2212850"/>
    <lineage>
        <taxon>Archaea</taxon>
        <taxon>Methanobacteriati</taxon>
        <taxon>Methanobacteriota</taxon>
        <taxon>Stenosarchaea group</taxon>
        <taxon>Halobacteria</taxon>
        <taxon>Halobacteriales</taxon>
        <taxon>Natronomonadaceae</taxon>
        <taxon>Halosegnis</taxon>
    </lineage>
</organism>
<protein>
    <submittedName>
        <fullName evidence="9">TetR family transcriptional regulator</fullName>
    </submittedName>
</protein>
<dbReference type="Proteomes" id="UP000326865">
    <property type="component" value="Unassembled WGS sequence"/>
</dbReference>
<reference evidence="10 11" key="1">
    <citation type="submission" date="2019-10" db="EMBL/GenBank/DDBJ databases">
        <title>Unraveling microbial dark matter from salterns through culturing: the case of the genus Halosegnis.</title>
        <authorList>
            <person name="Duran-Viseras A."/>
            <person name="Andrei A.-S."/>
            <person name="Vera-Gargallo B."/>
            <person name="Ghai R."/>
            <person name="Sanchez-Porro C."/>
            <person name="Ventosa A."/>
        </authorList>
    </citation>
    <scope>NUCLEOTIDE SEQUENCE [LARGE SCALE GENOMIC DNA]</scope>
    <source>
        <strain evidence="7 11">F17-44</strain>
        <strain evidence="8 12">F18-79</strain>
        <strain evidence="9 10">F19-13</strain>
    </source>
</reference>
<dbReference type="Pfam" id="PF00440">
    <property type="entry name" value="TetR_N"/>
    <property type="match status" value="1"/>
</dbReference>
<accession>A0A5N5U952</accession>
<keyword evidence="2" id="KW-0805">Transcription regulation</keyword>
<dbReference type="Pfam" id="PF13977">
    <property type="entry name" value="TetR_C_6"/>
    <property type="match status" value="1"/>
</dbReference>
<dbReference type="EMBL" id="QKKZ01000001">
    <property type="protein sequence ID" value="KAB7516165.1"/>
    <property type="molecule type" value="Genomic_DNA"/>
</dbReference>
<evidence type="ECO:0000256" key="5">
    <source>
        <dbReference type="PROSITE-ProRule" id="PRU00335"/>
    </source>
</evidence>
<feature type="DNA-binding region" description="H-T-H motif" evidence="5">
    <location>
        <begin position="28"/>
        <end position="47"/>
    </location>
</feature>
<dbReference type="Gene3D" id="1.10.357.10">
    <property type="entry name" value="Tetracycline Repressor, domain 2"/>
    <property type="match status" value="1"/>
</dbReference>
<dbReference type="GO" id="GO:0000976">
    <property type="term" value="F:transcription cis-regulatory region binding"/>
    <property type="evidence" value="ECO:0007669"/>
    <property type="project" value="TreeGrafter"/>
</dbReference>
<dbReference type="SUPFAM" id="SSF46689">
    <property type="entry name" value="Homeodomain-like"/>
    <property type="match status" value="1"/>
</dbReference>
<evidence type="ECO:0000256" key="4">
    <source>
        <dbReference type="ARBA" id="ARBA00023163"/>
    </source>
</evidence>
<dbReference type="SUPFAM" id="SSF48498">
    <property type="entry name" value="Tetracyclin repressor-like, C-terminal domain"/>
    <property type="match status" value="1"/>
</dbReference>
<feature type="domain" description="HTH tetR-type" evidence="6">
    <location>
        <begin position="5"/>
        <end position="65"/>
    </location>
</feature>